<protein>
    <submittedName>
        <fullName evidence="1">Transcriptional regulator with XRE-family HTH domain</fullName>
    </submittedName>
</protein>
<name>A0AAE3YLG0_9ACTN</name>
<evidence type="ECO:0000313" key="2">
    <source>
        <dbReference type="Proteomes" id="UP001183643"/>
    </source>
</evidence>
<reference evidence="1" key="1">
    <citation type="submission" date="2023-07" db="EMBL/GenBank/DDBJ databases">
        <title>Sequencing the genomes of 1000 actinobacteria strains.</title>
        <authorList>
            <person name="Klenk H.-P."/>
        </authorList>
    </citation>
    <scope>NUCLEOTIDE SEQUENCE</scope>
    <source>
        <strain evidence="1">DSM 44707</strain>
    </source>
</reference>
<accession>A0AAE3YLG0</accession>
<sequence>MHEPDATTFGDMLLNRARERGVRHDLLLSLLGMTPHQIRRLTQPRDLADYPLDVIRQLAERLGLPWPEWLATGTAEPTATPEPNDAAMVDAVLSAAIGLTLSFSELAYMLDWTIDRVQVAVHHLKRRTRTPGTQIVVTGDSVVRELTSRLLDDDTRRRLNMRLHAHGIGPSPDVLYLVYHLISSDWAAIQQAGLNPEQNADLYEEARAYGLITSHESYGFIHADLTRDVRISLGVRGYLHSRVTYLDVHADDDDP</sequence>
<keyword evidence="2" id="KW-1185">Reference proteome</keyword>
<organism evidence="1 2">
    <name type="scientific">Catenuloplanes atrovinosus</name>
    <dbReference type="NCBI Taxonomy" id="137266"/>
    <lineage>
        <taxon>Bacteria</taxon>
        <taxon>Bacillati</taxon>
        <taxon>Actinomycetota</taxon>
        <taxon>Actinomycetes</taxon>
        <taxon>Micromonosporales</taxon>
        <taxon>Micromonosporaceae</taxon>
        <taxon>Catenuloplanes</taxon>
    </lineage>
</organism>
<evidence type="ECO:0000313" key="1">
    <source>
        <dbReference type="EMBL" id="MDR7276004.1"/>
    </source>
</evidence>
<proteinExistence type="predicted"/>
<comment type="caution">
    <text evidence="1">The sequence shown here is derived from an EMBL/GenBank/DDBJ whole genome shotgun (WGS) entry which is preliminary data.</text>
</comment>
<dbReference type="RefSeq" id="WP_310367712.1">
    <property type="nucleotide sequence ID" value="NZ_JAVDYB010000001.1"/>
</dbReference>
<dbReference type="Proteomes" id="UP001183643">
    <property type="component" value="Unassembled WGS sequence"/>
</dbReference>
<gene>
    <name evidence="1" type="ORF">J2S41_002782</name>
</gene>
<dbReference type="EMBL" id="JAVDYB010000001">
    <property type="protein sequence ID" value="MDR7276004.1"/>
    <property type="molecule type" value="Genomic_DNA"/>
</dbReference>
<dbReference type="AlphaFoldDB" id="A0AAE3YLG0"/>